<feature type="transmembrane region" description="Helical" evidence="10">
    <location>
        <begin position="619"/>
        <end position="640"/>
    </location>
</feature>
<gene>
    <name evidence="11" type="ORF">HCN44_001707</name>
</gene>
<reference evidence="11 12" key="1">
    <citation type="submission" date="2020-08" db="EMBL/GenBank/DDBJ databases">
        <title>Aphidius gifuensis genome sequencing and assembly.</title>
        <authorList>
            <person name="Du Z."/>
        </authorList>
    </citation>
    <scope>NUCLEOTIDE SEQUENCE [LARGE SCALE GENOMIC DNA]</scope>
    <source>
        <strain evidence="11">YNYX2018</strain>
        <tissue evidence="11">Adults</tissue>
    </source>
</reference>
<keyword evidence="6 10" id="KW-1133">Transmembrane helix</keyword>
<evidence type="ECO:0000313" key="11">
    <source>
        <dbReference type="EMBL" id="KAF7992382.1"/>
    </source>
</evidence>
<dbReference type="AlphaFoldDB" id="A0A834XTT0"/>
<dbReference type="OrthoDB" id="7179992at2759"/>
<keyword evidence="9" id="KW-0807">Transducer</keyword>
<comment type="caution">
    <text evidence="11">The sequence shown here is derived from an EMBL/GenBank/DDBJ whole genome shotgun (WGS) entry which is preliminary data.</text>
</comment>
<keyword evidence="12" id="KW-1185">Reference proteome</keyword>
<dbReference type="PANTHER" id="PTHR21137:SF35">
    <property type="entry name" value="ODORANT RECEPTOR 19A-RELATED"/>
    <property type="match status" value="1"/>
</dbReference>
<dbReference type="GO" id="GO:0005549">
    <property type="term" value="F:odorant binding"/>
    <property type="evidence" value="ECO:0007669"/>
    <property type="project" value="InterPro"/>
</dbReference>
<evidence type="ECO:0008006" key="13">
    <source>
        <dbReference type="Google" id="ProtNLM"/>
    </source>
</evidence>
<evidence type="ECO:0000256" key="3">
    <source>
        <dbReference type="ARBA" id="ARBA00022606"/>
    </source>
</evidence>
<evidence type="ECO:0000313" key="12">
    <source>
        <dbReference type="Proteomes" id="UP000639338"/>
    </source>
</evidence>
<comment type="subcellular location">
    <subcellularLocation>
        <location evidence="1">Cell membrane</location>
        <topology evidence="1">Multi-pass membrane protein</topology>
    </subcellularLocation>
</comment>
<feature type="transmembrane region" description="Helical" evidence="10">
    <location>
        <begin position="740"/>
        <end position="761"/>
    </location>
</feature>
<keyword evidence="8" id="KW-0675">Receptor</keyword>
<feature type="transmembrane region" description="Helical" evidence="10">
    <location>
        <begin position="830"/>
        <end position="849"/>
    </location>
</feature>
<name>A0A834XTT0_APHGI</name>
<feature type="transmembrane region" description="Helical" evidence="10">
    <location>
        <begin position="538"/>
        <end position="555"/>
    </location>
</feature>
<evidence type="ECO:0000256" key="5">
    <source>
        <dbReference type="ARBA" id="ARBA00022725"/>
    </source>
</evidence>
<keyword evidence="2" id="KW-1003">Cell membrane</keyword>
<feature type="transmembrane region" description="Helical" evidence="10">
    <location>
        <begin position="6"/>
        <end position="24"/>
    </location>
</feature>
<feature type="transmembrane region" description="Helical" evidence="10">
    <location>
        <begin position="428"/>
        <end position="448"/>
    </location>
</feature>
<evidence type="ECO:0000256" key="10">
    <source>
        <dbReference type="SAM" id="Phobius"/>
    </source>
</evidence>
<evidence type="ECO:0000256" key="4">
    <source>
        <dbReference type="ARBA" id="ARBA00022692"/>
    </source>
</evidence>
<feature type="transmembrane region" description="Helical" evidence="10">
    <location>
        <begin position="179"/>
        <end position="204"/>
    </location>
</feature>
<evidence type="ECO:0000256" key="6">
    <source>
        <dbReference type="ARBA" id="ARBA00022989"/>
    </source>
</evidence>
<dbReference type="EMBL" id="JACMRX010000003">
    <property type="protein sequence ID" value="KAF7992382.1"/>
    <property type="molecule type" value="Genomic_DNA"/>
</dbReference>
<feature type="transmembrane region" description="Helical" evidence="10">
    <location>
        <begin position="482"/>
        <end position="507"/>
    </location>
</feature>
<dbReference type="Proteomes" id="UP000639338">
    <property type="component" value="Unassembled WGS sequence"/>
</dbReference>
<dbReference type="Pfam" id="PF02949">
    <property type="entry name" value="7tm_6"/>
    <property type="match status" value="3"/>
</dbReference>
<evidence type="ECO:0000256" key="7">
    <source>
        <dbReference type="ARBA" id="ARBA00023136"/>
    </source>
</evidence>
<evidence type="ECO:0000256" key="2">
    <source>
        <dbReference type="ARBA" id="ARBA00022475"/>
    </source>
</evidence>
<keyword evidence="4 10" id="KW-0812">Transmembrane</keyword>
<organism evidence="11 12">
    <name type="scientific">Aphidius gifuensis</name>
    <name type="common">Parasitoid wasp</name>
    <dbReference type="NCBI Taxonomy" id="684658"/>
    <lineage>
        <taxon>Eukaryota</taxon>
        <taxon>Metazoa</taxon>
        <taxon>Ecdysozoa</taxon>
        <taxon>Arthropoda</taxon>
        <taxon>Hexapoda</taxon>
        <taxon>Insecta</taxon>
        <taxon>Pterygota</taxon>
        <taxon>Neoptera</taxon>
        <taxon>Endopterygota</taxon>
        <taxon>Hymenoptera</taxon>
        <taxon>Apocrita</taxon>
        <taxon>Ichneumonoidea</taxon>
        <taxon>Braconidae</taxon>
        <taxon>Aphidiinae</taxon>
        <taxon>Aphidius</taxon>
    </lineage>
</organism>
<keyword evidence="5" id="KW-0552">Olfaction</keyword>
<feature type="transmembrane region" description="Helical" evidence="10">
    <location>
        <begin position="126"/>
        <end position="151"/>
    </location>
</feature>
<feature type="transmembrane region" description="Helical" evidence="10">
    <location>
        <begin position="293"/>
        <end position="316"/>
    </location>
</feature>
<dbReference type="PANTHER" id="PTHR21137">
    <property type="entry name" value="ODORANT RECEPTOR"/>
    <property type="match status" value="1"/>
</dbReference>
<feature type="transmembrane region" description="Helical" evidence="10">
    <location>
        <begin position="381"/>
        <end position="399"/>
    </location>
</feature>
<protein>
    <recommendedName>
        <fullName evidence="13">Odorant receptor</fullName>
    </recommendedName>
</protein>
<evidence type="ECO:0000256" key="8">
    <source>
        <dbReference type="ARBA" id="ARBA00023170"/>
    </source>
</evidence>
<dbReference type="GO" id="GO:0004984">
    <property type="term" value="F:olfactory receptor activity"/>
    <property type="evidence" value="ECO:0007669"/>
    <property type="project" value="InterPro"/>
</dbReference>
<dbReference type="GO" id="GO:0005886">
    <property type="term" value="C:plasma membrane"/>
    <property type="evidence" value="ECO:0007669"/>
    <property type="project" value="UniProtKB-SubCell"/>
</dbReference>
<keyword evidence="3" id="KW-0716">Sensory transduction</keyword>
<dbReference type="InterPro" id="IPR004117">
    <property type="entry name" value="7tm6_olfct_rcpt"/>
</dbReference>
<feature type="transmembrane region" description="Helical" evidence="10">
    <location>
        <begin position="767"/>
        <end position="784"/>
    </location>
</feature>
<sequence>MKFKATPEAAITYIKFSVIILFTWPPGLGASKRTQFLFEVGWFISWLISILLVIPLGYAAYDQRKNTLNFTKSVCLAISCAQVVAKMLIAMCQRNRFQILINEMENFVKNSKNNDRKILVNYVKRVSVPMIVFNFLSISACVGVICGPLVLDQPFPTEAKYPFSVDKHPVFDLIFLHQAIAGFQCGSIGAIDCQVALLLWYMVARLDMLTFQLKNINKLSDLKNCVRTHQYLLWYIKELVQCARYFVLTSIIMTTLSIIFGGIHIIGGRVWIISSWPPSTSGGNKWKMIWFNVRWWISFVFLLLLFFPLLNGVYVFRNDSLVMIKAVTLSAANLQAIIKMAISRYQWKNLKSLHTDIDDFLKNSTPKEREFIQFYVNKGSFFHLFFTVTTWLVCLALYIEPIVFNQPFPTDAFYPFNVDNIILHNVLYLQQAFQVAILIWFACARFAIIGERFEHIKNEDELKDCIQSHQNVLRYSDNVRKAVRFIAVGTITTTTIGVICGLLTVISKQPVSVKIRVAAIIGCAATELLIYSWPADDLIQIVLGLIIPLILGVYHNRHQPVLMMKTLSELTAIFEVFFNLILCKIQRQRLEILLNEVDDFIKTAKPNEKEILHKYVNRYFYFCVFVGISFFQTAIAFSLGPLVTTSIVPADTWYIFSFETFSIVHLLIYTQQILAIAQTGMSITVDFMVALLLAYVATRIEILNVEFNNVVDKKTLNYCIKKHHHFIEFVNQLRLAVRFIVLKSNVAMAMAVIFGAFPLIYHEPLPVISQFILMVIGGCLRLYITAWPADDLKHMSNQIAWSIYDSAWIGKSKELQKSVEIVIRRSQKPLVIFLHGVLPALSLEFYGAFLSSTLSYFMTLRAIIGK</sequence>
<keyword evidence="7 10" id="KW-0472">Membrane</keyword>
<feature type="transmembrane region" description="Helical" evidence="10">
    <location>
        <begin position="36"/>
        <end position="58"/>
    </location>
</feature>
<dbReference type="GO" id="GO:0007165">
    <property type="term" value="P:signal transduction"/>
    <property type="evidence" value="ECO:0007669"/>
    <property type="project" value="UniProtKB-KW"/>
</dbReference>
<evidence type="ECO:0000256" key="9">
    <source>
        <dbReference type="ARBA" id="ARBA00023224"/>
    </source>
</evidence>
<proteinExistence type="predicted"/>
<feature type="transmembrane region" description="Helical" evidence="10">
    <location>
        <begin position="245"/>
        <end position="273"/>
    </location>
</feature>
<evidence type="ECO:0000256" key="1">
    <source>
        <dbReference type="ARBA" id="ARBA00004651"/>
    </source>
</evidence>
<accession>A0A834XTT0</accession>